<evidence type="ECO:0000259" key="9">
    <source>
        <dbReference type="Pfam" id="PF13393"/>
    </source>
</evidence>
<evidence type="ECO:0000256" key="6">
    <source>
        <dbReference type="ARBA" id="ARBA00022490"/>
    </source>
</evidence>
<evidence type="ECO:0000256" key="4">
    <source>
        <dbReference type="ARBA" id="ARBA00011496"/>
    </source>
</evidence>
<comment type="caution">
    <text evidence="10">The sequence shown here is derived from an EMBL/GenBank/DDBJ whole genome shotgun (WGS) entry which is preliminary data.</text>
</comment>
<keyword evidence="10" id="KW-0328">Glycosyltransferase</keyword>
<comment type="miscellaneous">
    <text evidence="8">This function is generally fulfilled by the C-terminal part of HisG, which is missing in some bacteria such as this one.</text>
</comment>
<dbReference type="EMBL" id="JAVRIB010000003">
    <property type="protein sequence ID" value="MDT0634062.1"/>
    <property type="molecule type" value="Genomic_DNA"/>
</dbReference>
<gene>
    <name evidence="8" type="primary">hisZ</name>
    <name evidence="10" type="ORF">RM532_03745</name>
</gene>
<dbReference type="NCBIfam" id="NF009086">
    <property type="entry name" value="PRK12421.1"/>
    <property type="match status" value="1"/>
</dbReference>
<evidence type="ECO:0000256" key="3">
    <source>
        <dbReference type="ARBA" id="ARBA00005539"/>
    </source>
</evidence>
<dbReference type="HAMAP" id="MF_00125">
    <property type="entry name" value="HisZ"/>
    <property type="match status" value="1"/>
</dbReference>
<organism evidence="10 11">
    <name type="scientific">Spectribacter hydrogenoxidans</name>
    <dbReference type="NCBI Taxonomy" id="3075608"/>
    <lineage>
        <taxon>Bacteria</taxon>
        <taxon>Pseudomonadati</taxon>
        <taxon>Pseudomonadota</taxon>
        <taxon>Gammaproteobacteria</taxon>
        <taxon>Salinisphaerales</taxon>
        <taxon>Salinisphaeraceae</taxon>
        <taxon>Spectribacter</taxon>
    </lineage>
</organism>
<evidence type="ECO:0000256" key="1">
    <source>
        <dbReference type="ARBA" id="ARBA00004496"/>
    </source>
</evidence>
<feature type="domain" description="Class II Histidinyl-tRNA synthetase (HisRS)-like catalytic core" evidence="9">
    <location>
        <begin position="11"/>
        <end position="320"/>
    </location>
</feature>
<dbReference type="NCBIfam" id="NF008935">
    <property type="entry name" value="PRK12292.1-1"/>
    <property type="match status" value="1"/>
</dbReference>
<evidence type="ECO:0000256" key="2">
    <source>
        <dbReference type="ARBA" id="ARBA00004667"/>
    </source>
</evidence>
<comment type="function">
    <text evidence="7 8">Required for the first step of histidine biosynthesis. May allow the feedback regulation of ATP phosphoribosyltransferase activity by histidine.</text>
</comment>
<comment type="pathway">
    <text evidence="2 8">Amino-acid biosynthesis; L-histidine biosynthesis; L-histidine from 5-phospho-alpha-D-ribose 1-diphosphate: step 1/9.</text>
</comment>
<dbReference type="CDD" id="cd00773">
    <property type="entry name" value="HisRS-like_core"/>
    <property type="match status" value="1"/>
</dbReference>
<comment type="subunit">
    <text evidence="4 8">Heteromultimer composed of HisG and HisZ subunits.</text>
</comment>
<evidence type="ECO:0000256" key="7">
    <source>
        <dbReference type="ARBA" id="ARBA00025246"/>
    </source>
</evidence>
<dbReference type="PANTHER" id="PTHR43707:SF1">
    <property type="entry name" value="HISTIDINE--TRNA LIGASE, MITOCHONDRIAL-RELATED"/>
    <property type="match status" value="1"/>
</dbReference>
<keyword evidence="11" id="KW-1185">Reference proteome</keyword>
<name>A0ABU3BXM3_9GAMM</name>
<dbReference type="InterPro" id="IPR004517">
    <property type="entry name" value="HisZ"/>
</dbReference>
<dbReference type="InterPro" id="IPR004516">
    <property type="entry name" value="HisRS/HisZ"/>
</dbReference>
<evidence type="ECO:0000313" key="10">
    <source>
        <dbReference type="EMBL" id="MDT0634062.1"/>
    </source>
</evidence>
<sequence>MHANRWLLPDGVQEILPPESWRLEAARARLLALYWRWGFELIRPPMIEYLASLLTGAGRNLELQTFKLTDQLSGRMLGVRSDMTTQAARIDSHRMAADGPARYCYIGSVLRTRPEEPGGSRSPLQIGVELFGHAGIESDLEVLSLMLETLQEMGIEEAFLDLGHVAIYRCLVERAGVSNDIEARLFDIMQRKSVPDLQRLVDAGELAAEAAENFRQLIGLNGGTEVLGQARSLGQLDTRIAAALETLGALVSRLEHHYPSVPLHLDLAELRGYRYKTGVVFAAFAPGLGRELARGGRYDDVGAAFGRARPATGFSADLNVLAALGTPPAVAPQAVAAPAGDDPGLLAAIRRLRGEGWRVIVALPGEPAGHADERATHDLVECDGDWVCRARSGANNANGEHS</sequence>
<keyword evidence="6 8" id="KW-0963">Cytoplasm</keyword>
<dbReference type="GO" id="GO:0016757">
    <property type="term" value="F:glycosyltransferase activity"/>
    <property type="evidence" value="ECO:0007669"/>
    <property type="project" value="UniProtKB-KW"/>
</dbReference>
<dbReference type="Gene3D" id="3.30.930.10">
    <property type="entry name" value="Bira Bifunctional Protein, Domain 2"/>
    <property type="match status" value="1"/>
</dbReference>
<comment type="subcellular location">
    <subcellularLocation>
        <location evidence="1 8">Cytoplasm</location>
    </subcellularLocation>
</comment>
<keyword evidence="8" id="KW-0028">Amino-acid biosynthesis</keyword>
<evidence type="ECO:0000256" key="5">
    <source>
        <dbReference type="ARBA" id="ARBA00020397"/>
    </source>
</evidence>
<reference evidence="10 11" key="1">
    <citation type="submission" date="2023-09" db="EMBL/GenBank/DDBJ databases">
        <authorList>
            <person name="Rey-Velasco X."/>
        </authorList>
    </citation>
    <scope>NUCLEOTIDE SEQUENCE [LARGE SCALE GENOMIC DNA]</scope>
    <source>
        <strain evidence="10 11">W335</strain>
    </source>
</reference>
<evidence type="ECO:0000313" key="11">
    <source>
        <dbReference type="Proteomes" id="UP001251857"/>
    </source>
</evidence>
<evidence type="ECO:0000256" key="8">
    <source>
        <dbReference type="HAMAP-Rule" id="MF_00125"/>
    </source>
</evidence>
<dbReference type="RefSeq" id="WP_311651804.1">
    <property type="nucleotide sequence ID" value="NZ_JAVRIB010000003.1"/>
</dbReference>
<dbReference type="InterPro" id="IPR041715">
    <property type="entry name" value="HisRS-like_core"/>
</dbReference>
<keyword evidence="8" id="KW-0368">Histidine biosynthesis</keyword>
<keyword evidence="10" id="KW-0808">Transferase</keyword>
<protein>
    <recommendedName>
        <fullName evidence="5 8">ATP phosphoribosyltransferase regulatory subunit</fullName>
    </recommendedName>
</protein>
<dbReference type="InterPro" id="IPR045864">
    <property type="entry name" value="aa-tRNA-synth_II/BPL/LPL"/>
</dbReference>
<dbReference type="Pfam" id="PF13393">
    <property type="entry name" value="tRNA-synt_His"/>
    <property type="match status" value="1"/>
</dbReference>
<dbReference type="PANTHER" id="PTHR43707">
    <property type="entry name" value="HISTIDYL-TRNA SYNTHETASE"/>
    <property type="match status" value="1"/>
</dbReference>
<proteinExistence type="inferred from homology"/>
<dbReference type="Proteomes" id="UP001251857">
    <property type="component" value="Unassembled WGS sequence"/>
</dbReference>
<accession>A0ABU3BXM3</accession>
<comment type="similarity">
    <text evidence="3 8">Belongs to the class-II aminoacyl-tRNA synthetase family. HisZ subfamily.</text>
</comment>
<dbReference type="NCBIfam" id="TIGR00443">
    <property type="entry name" value="hisZ_biosyn_reg"/>
    <property type="match status" value="1"/>
</dbReference>
<dbReference type="SUPFAM" id="SSF55681">
    <property type="entry name" value="Class II aaRS and biotin synthetases"/>
    <property type="match status" value="1"/>
</dbReference>